<protein>
    <submittedName>
        <fullName evidence="2">Uncharacterized protein</fullName>
    </submittedName>
</protein>
<feature type="transmembrane region" description="Helical" evidence="1">
    <location>
        <begin position="50"/>
        <end position="71"/>
    </location>
</feature>
<dbReference type="AlphaFoldDB" id="X1DQU7"/>
<proteinExistence type="predicted"/>
<sequence>HESFEDEEVAYVGIAWIEERHLSKLFGPSWEEYRNQVGFLIPNVHFKSRLLEAIVCLIIPIAILYTSLFLFP</sequence>
<accession>X1DQU7</accession>
<reference evidence="2" key="1">
    <citation type="journal article" date="2014" name="Front. Microbiol.">
        <title>High frequency of phylogenetically diverse reductive dehalogenase-homologous genes in deep subseafloor sedimentary metagenomes.</title>
        <authorList>
            <person name="Kawai M."/>
            <person name="Futagami T."/>
            <person name="Toyoda A."/>
            <person name="Takaki Y."/>
            <person name="Nishi S."/>
            <person name="Hori S."/>
            <person name="Arai W."/>
            <person name="Tsubouchi T."/>
            <person name="Morono Y."/>
            <person name="Uchiyama I."/>
            <person name="Ito T."/>
            <person name="Fujiyama A."/>
            <person name="Inagaki F."/>
            <person name="Takami H."/>
        </authorList>
    </citation>
    <scope>NUCLEOTIDE SEQUENCE</scope>
    <source>
        <strain evidence="2">Expedition CK06-06</strain>
    </source>
</reference>
<gene>
    <name evidence="2" type="ORF">S01H4_62609</name>
</gene>
<dbReference type="Gene3D" id="1.20.120.1630">
    <property type="match status" value="1"/>
</dbReference>
<feature type="non-terminal residue" evidence="2">
    <location>
        <position position="1"/>
    </location>
</feature>
<keyword evidence="1" id="KW-0812">Transmembrane</keyword>
<keyword evidence="1" id="KW-0472">Membrane</keyword>
<dbReference type="EMBL" id="BART01037410">
    <property type="protein sequence ID" value="GAH07359.1"/>
    <property type="molecule type" value="Genomic_DNA"/>
</dbReference>
<keyword evidence="1" id="KW-1133">Transmembrane helix</keyword>
<organism evidence="2">
    <name type="scientific">marine sediment metagenome</name>
    <dbReference type="NCBI Taxonomy" id="412755"/>
    <lineage>
        <taxon>unclassified sequences</taxon>
        <taxon>metagenomes</taxon>
        <taxon>ecological metagenomes</taxon>
    </lineage>
</organism>
<evidence type="ECO:0000256" key="1">
    <source>
        <dbReference type="SAM" id="Phobius"/>
    </source>
</evidence>
<evidence type="ECO:0000313" key="2">
    <source>
        <dbReference type="EMBL" id="GAH07359.1"/>
    </source>
</evidence>
<comment type="caution">
    <text evidence="2">The sequence shown here is derived from an EMBL/GenBank/DDBJ whole genome shotgun (WGS) entry which is preliminary data.</text>
</comment>
<name>X1DQU7_9ZZZZ</name>